<comment type="caution">
    <text evidence="7">The sequence shown here is derived from an EMBL/GenBank/DDBJ whole genome shotgun (WGS) entry which is preliminary data.</text>
</comment>
<evidence type="ECO:0000256" key="5">
    <source>
        <dbReference type="SAM" id="MobiDB-lite"/>
    </source>
</evidence>
<evidence type="ECO:0000256" key="3">
    <source>
        <dbReference type="ARBA" id="ARBA00023125"/>
    </source>
</evidence>
<feature type="compositionally biased region" description="Low complexity" evidence="5">
    <location>
        <begin position="301"/>
        <end position="311"/>
    </location>
</feature>
<dbReference type="CDD" id="cd08414">
    <property type="entry name" value="PBP2_LTTR_aromatics_like"/>
    <property type="match status" value="1"/>
</dbReference>
<evidence type="ECO:0000256" key="4">
    <source>
        <dbReference type="ARBA" id="ARBA00023163"/>
    </source>
</evidence>
<reference evidence="7 8" key="1">
    <citation type="submission" date="2020-07" db="EMBL/GenBank/DDBJ databases">
        <title>Sequencing the genomes of 1000 actinobacteria strains.</title>
        <authorList>
            <person name="Klenk H.-P."/>
        </authorList>
    </citation>
    <scope>NUCLEOTIDE SEQUENCE [LARGE SCALE GENOMIC DNA]</scope>
    <source>
        <strain evidence="7 8">DSM 24723</strain>
    </source>
</reference>
<name>A0A852X4F0_9MICO</name>
<sequence>MELHHVRAFLAVAEELHFGRAAQRLHMAQPPLSRTIKQLERHLGCPLFERTTRTVRLTPQGEALIGPAQEIIRAVEHAERAVAHAEAGEIGRVRVGFAGPSSHELISELARTVRRTSPGIELELSSVTYGTEVVGQLLAGDLDVAMVRLATTPPGLASRIIREERYVVAMPDSHPLAEEPEVHLADLADEGWVTLSASSGSLVREALLEMAQDAGFVPRIAQQAPDSWTIMALVAAGVGVSLTIDTAFAAVDPSKVRVVPLAGEQTHTYASLAWREEDRSPALARVIALSEQVLPTPPDAPVRAAPRAEAGSRARRGRGTPSRGG</sequence>
<gene>
    <name evidence="7" type="ORF">BJY28_000699</name>
</gene>
<proteinExistence type="inferred from homology"/>
<evidence type="ECO:0000259" key="6">
    <source>
        <dbReference type="PROSITE" id="PS50931"/>
    </source>
</evidence>
<dbReference type="InterPro" id="IPR036388">
    <property type="entry name" value="WH-like_DNA-bd_sf"/>
</dbReference>
<dbReference type="SUPFAM" id="SSF53850">
    <property type="entry name" value="Periplasmic binding protein-like II"/>
    <property type="match status" value="1"/>
</dbReference>
<dbReference type="PRINTS" id="PR00039">
    <property type="entry name" value="HTHLYSR"/>
</dbReference>
<dbReference type="InterPro" id="IPR000847">
    <property type="entry name" value="LysR_HTH_N"/>
</dbReference>
<protein>
    <submittedName>
        <fullName evidence="7">DNA-binding transcriptional LysR family regulator</fullName>
    </submittedName>
</protein>
<dbReference type="PROSITE" id="PS50931">
    <property type="entry name" value="HTH_LYSR"/>
    <property type="match status" value="1"/>
</dbReference>
<dbReference type="PANTHER" id="PTHR30346:SF28">
    <property type="entry name" value="HTH-TYPE TRANSCRIPTIONAL REGULATOR CYNR"/>
    <property type="match status" value="1"/>
</dbReference>
<organism evidence="7 8">
    <name type="scientific">Janibacter alkaliphilus</name>
    <dbReference type="NCBI Taxonomy" id="1069963"/>
    <lineage>
        <taxon>Bacteria</taxon>
        <taxon>Bacillati</taxon>
        <taxon>Actinomycetota</taxon>
        <taxon>Actinomycetes</taxon>
        <taxon>Micrococcales</taxon>
        <taxon>Intrasporangiaceae</taxon>
        <taxon>Janibacter</taxon>
    </lineage>
</organism>
<keyword evidence="8" id="KW-1185">Reference proteome</keyword>
<dbReference type="FunFam" id="1.10.10.10:FF:000001">
    <property type="entry name" value="LysR family transcriptional regulator"/>
    <property type="match status" value="1"/>
</dbReference>
<keyword evidence="2" id="KW-0805">Transcription regulation</keyword>
<dbReference type="GO" id="GO:0003677">
    <property type="term" value="F:DNA binding"/>
    <property type="evidence" value="ECO:0007669"/>
    <property type="project" value="UniProtKB-KW"/>
</dbReference>
<dbReference type="GO" id="GO:0032993">
    <property type="term" value="C:protein-DNA complex"/>
    <property type="evidence" value="ECO:0007669"/>
    <property type="project" value="TreeGrafter"/>
</dbReference>
<dbReference type="InterPro" id="IPR005119">
    <property type="entry name" value="LysR_subst-bd"/>
</dbReference>
<evidence type="ECO:0000256" key="1">
    <source>
        <dbReference type="ARBA" id="ARBA00009437"/>
    </source>
</evidence>
<dbReference type="PANTHER" id="PTHR30346">
    <property type="entry name" value="TRANSCRIPTIONAL DUAL REGULATOR HCAR-RELATED"/>
    <property type="match status" value="1"/>
</dbReference>
<dbReference type="Pfam" id="PF00126">
    <property type="entry name" value="HTH_1"/>
    <property type="match status" value="1"/>
</dbReference>
<dbReference type="Gene3D" id="1.10.10.10">
    <property type="entry name" value="Winged helix-like DNA-binding domain superfamily/Winged helix DNA-binding domain"/>
    <property type="match status" value="1"/>
</dbReference>
<keyword evidence="3 7" id="KW-0238">DNA-binding</keyword>
<dbReference type="SUPFAM" id="SSF46785">
    <property type="entry name" value="Winged helix' DNA-binding domain"/>
    <property type="match status" value="1"/>
</dbReference>
<dbReference type="InterPro" id="IPR036390">
    <property type="entry name" value="WH_DNA-bd_sf"/>
</dbReference>
<feature type="domain" description="HTH lysR-type" evidence="6">
    <location>
        <begin position="1"/>
        <end position="58"/>
    </location>
</feature>
<comment type="similarity">
    <text evidence="1">Belongs to the LysR transcriptional regulatory family.</text>
</comment>
<feature type="region of interest" description="Disordered" evidence="5">
    <location>
        <begin position="295"/>
        <end position="325"/>
    </location>
</feature>
<dbReference type="Proteomes" id="UP000592181">
    <property type="component" value="Unassembled WGS sequence"/>
</dbReference>
<dbReference type="AlphaFoldDB" id="A0A852X4F0"/>
<accession>A0A852X4F0</accession>
<evidence type="ECO:0000256" key="2">
    <source>
        <dbReference type="ARBA" id="ARBA00023015"/>
    </source>
</evidence>
<evidence type="ECO:0000313" key="7">
    <source>
        <dbReference type="EMBL" id="NYG36230.1"/>
    </source>
</evidence>
<keyword evidence="4" id="KW-0804">Transcription</keyword>
<dbReference type="EMBL" id="JACBZX010000001">
    <property type="protein sequence ID" value="NYG36230.1"/>
    <property type="molecule type" value="Genomic_DNA"/>
</dbReference>
<evidence type="ECO:0000313" key="8">
    <source>
        <dbReference type="Proteomes" id="UP000592181"/>
    </source>
</evidence>
<dbReference type="Pfam" id="PF03466">
    <property type="entry name" value="LysR_substrate"/>
    <property type="match status" value="1"/>
</dbReference>
<dbReference type="GO" id="GO:0003700">
    <property type="term" value="F:DNA-binding transcription factor activity"/>
    <property type="evidence" value="ECO:0007669"/>
    <property type="project" value="InterPro"/>
</dbReference>
<dbReference type="Gene3D" id="3.40.190.10">
    <property type="entry name" value="Periplasmic binding protein-like II"/>
    <property type="match status" value="2"/>
</dbReference>